<proteinExistence type="inferred from homology"/>
<keyword evidence="5 9" id="KW-0067">ATP-binding</keyword>
<comment type="catalytic activity">
    <reaction evidence="8">
        <text>tRNA(Gln) + L-glutamine + ATP = L-glutaminyl-tRNA(Gln) + AMP + diphosphate</text>
        <dbReference type="Rhea" id="RHEA:20121"/>
        <dbReference type="Rhea" id="RHEA-COMP:9662"/>
        <dbReference type="Rhea" id="RHEA-COMP:9681"/>
        <dbReference type="ChEBI" id="CHEBI:30616"/>
        <dbReference type="ChEBI" id="CHEBI:33019"/>
        <dbReference type="ChEBI" id="CHEBI:58359"/>
        <dbReference type="ChEBI" id="CHEBI:78442"/>
        <dbReference type="ChEBI" id="CHEBI:78521"/>
        <dbReference type="ChEBI" id="CHEBI:456215"/>
        <dbReference type="EC" id="6.1.1.18"/>
    </reaction>
</comment>
<dbReference type="EC" id="6.1.1.18" evidence="2"/>
<evidence type="ECO:0000259" key="12">
    <source>
        <dbReference type="Pfam" id="PF20974"/>
    </source>
</evidence>
<dbReference type="FunFam" id="2.40.240.10:FF:000007">
    <property type="entry name" value="Glutamine--tRNA ligase"/>
    <property type="match status" value="1"/>
</dbReference>
<evidence type="ECO:0000256" key="7">
    <source>
        <dbReference type="ARBA" id="ARBA00023146"/>
    </source>
</evidence>
<dbReference type="InterPro" id="IPR020056">
    <property type="entry name" value="Rbsml_bL25/Gln-tRNA_synth_N"/>
</dbReference>
<dbReference type="InterPro" id="IPR020061">
    <property type="entry name" value="Glu_tRNA_lig_a-bdl"/>
</dbReference>
<accession>A0A7S0R5T3</accession>
<comment type="similarity">
    <text evidence="1 9">Belongs to the class-I aminoacyl-tRNA synthetase family.</text>
</comment>
<dbReference type="AlphaFoldDB" id="A0A7S0R5T3"/>
<dbReference type="InterPro" id="IPR049437">
    <property type="entry name" value="tRNA-synt_1c_C2"/>
</dbReference>
<keyword evidence="6 9" id="KW-0648">Protein biosynthesis</keyword>
<dbReference type="FunFam" id="2.40.240.10:FF:000011">
    <property type="entry name" value="Glutamine--tRNA ligase cytoplasmic"/>
    <property type="match status" value="1"/>
</dbReference>
<feature type="domain" description="Glutamyl/glutaminyl-tRNA synthetase class Ib catalytic" evidence="10">
    <location>
        <begin position="1"/>
        <end position="69"/>
    </location>
</feature>
<reference evidence="13" key="1">
    <citation type="submission" date="2021-01" db="EMBL/GenBank/DDBJ databases">
        <authorList>
            <person name="Corre E."/>
            <person name="Pelletier E."/>
            <person name="Niang G."/>
            <person name="Scheremetjew M."/>
            <person name="Finn R."/>
            <person name="Kale V."/>
            <person name="Holt S."/>
            <person name="Cochrane G."/>
            <person name="Meng A."/>
            <person name="Brown T."/>
            <person name="Cohen L."/>
        </authorList>
    </citation>
    <scope>NUCLEOTIDE SEQUENCE</scope>
    <source>
        <strain evidence="13">SAG 11-49</strain>
    </source>
</reference>
<dbReference type="GO" id="GO:0005524">
    <property type="term" value="F:ATP binding"/>
    <property type="evidence" value="ECO:0007669"/>
    <property type="project" value="UniProtKB-KW"/>
</dbReference>
<dbReference type="GO" id="GO:0004819">
    <property type="term" value="F:glutamine-tRNA ligase activity"/>
    <property type="evidence" value="ECO:0007669"/>
    <property type="project" value="UniProtKB-EC"/>
</dbReference>
<dbReference type="Pfam" id="PF20974">
    <property type="entry name" value="tRNA-synt_1c_C2"/>
    <property type="match status" value="1"/>
</dbReference>
<dbReference type="Gene3D" id="1.10.1160.10">
    <property type="entry name" value="Glutamyl-trna Synthetase, Domain 2"/>
    <property type="match status" value="1"/>
</dbReference>
<evidence type="ECO:0000259" key="10">
    <source>
        <dbReference type="Pfam" id="PF00749"/>
    </source>
</evidence>
<dbReference type="Gene3D" id="2.40.240.10">
    <property type="entry name" value="Ribosomal Protein L25, Chain P"/>
    <property type="match status" value="2"/>
</dbReference>
<evidence type="ECO:0000256" key="8">
    <source>
        <dbReference type="ARBA" id="ARBA00048270"/>
    </source>
</evidence>
<evidence type="ECO:0000256" key="4">
    <source>
        <dbReference type="ARBA" id="ARBA00022741"/>
    </source>
</evidence>
<dbReference type="InterPro" id="IPR020059">
    <property type="entry name" value="Glu/Gln-tRNA-synth_Ib_codon-bd"/>
</dbReference>
<evidence type="ECO:0000313" key="13">
    <source>
        <dbReference type="EMBL" id="CAD8667651.1"/>
    </source>
</evidence>
<evidence type="ECO:0000259" key="11">
    <source>
        <dbReference type="Pfam" id="PF03950"/>
    </source>
</evidence>
<dbReference type="FunFam" id="1.10.1160.10:FF:000001">
    <property type="entry name" value="Glutamine--tRNA ligase"/>
    <property type="match status" value="1"/>
</dbReference>
<dbReference type="EMBL" id="HBFB01004815">
    <property type="protein sequence ID" value="CAD8667651.1"/>
    <property type="molecule type" value="Transcribed_RNA"/>
</dbReference>
<feature type="domain" description="tRNA synthetases class I (E and Q) anti-codon binding" evidence="12">
    <location>
        <begin position="183"/>
        <end position="259"/>
    </location>
</feature>
<dbReference type="PANTHER" id="PTHR43097">
    <property type="entry name" value="GLUTAMINE-TRNA LIGASE"/>
    <property type="match status" value="1"/>
</dbReference>
<evidence type="ECO:0000256" key="2">
    <source>
        <dbReference type="ARBA" id="ARBA00012836"/>
    </source>
</evidence>
<dbReference type="SUPFAM" id="SSF50715">
    <property type="entry name" value="Ribosomal protein L25-like"/>
    <property type="match status" value="1"/>
</dbReference>
<keyword evidence="3 9" id="KW-0436">Ligase</keyword>
<dbReference type="InterPro" id="IPR050132">
    <property type="entry name" value="Gln/Glu-tRNA_Ligase"/>
</dbReference>
<evidence type="ECO:0000256" key="6">
    <source>
        <dbReference type="ARBA" id="ARBA00022917"/>
    </source>
</evidence>
<evidence type="ECO:0000256" key="3">
    <source>
        <dbReference type="ARBA" id="ARBA00022598"/>
    </source>
</evidence>
<sequence>MSKRKLNKLVMGHFVNGWDDPRLLTLAGLRRRGVTPAAINNFCREIGITRNENVIPMHKLEHHVRSDLDATSPRTLAVLRPLKLVITNLAEDHFQEVDAKVFPGRSEESYKVPFTRVVYIEATDFKEKDEKDFYGLAPGKSVMLRYAYPVSYKGHKTDAAGNVTEVAVEADLAPTGKPPKGVLNWVAQPKPGQEPLRFEARIYDYLFRSEDPNAVDDWLADINQASLEKLSGCVAVPLLAAAKPGDKFQFERLGYFCVDTDSKPGSLVFNRTVTLKESFPKQAAPKK</sequence>
<evidence type="ECO:0000256" key="9">
    <source>
        <dbReference type="RuleBase" id="RU363037"/>
    </source>
</evidence>
<feature type="domain" description="Glutamyl/glutaminyl-tRNA synthetase class Ib anti-codon binding" evidence="11">
    <location>
        <begin position="72"/>
        <end position="169"/>
    </location>
</feature>
<keyword evidence="4 9" id="KW-0547">Nucleotide-binding</keyword>
<dbReference type="SUPFAM" id="SSF52374">
    <property type="entry name" value="Nucleotidylyl transferase"/>
    <property type="match status" value="1"/>
</dbReference>
<organism evidence="13">
    <name type="scientific">Chlamydomonas leiostraca</name>
    <dbReference type="NCBI Taxonomy" id="1034604"/>
    <lineage>
        <taxon>Eukaryota</taxon>
        <taxon>Viridiplantae</taxon>
        <taxon>Chlorophyta</taxon>
        <taxon>core chlorophytes</taxon>
        <taxon>Chlorophyceae</taxon>
        <taxon>CS clade</taxon>
        <taxon>Chlamydomonadales</taxon>
        <taxon>Chlamydomonadaceae</taxon>
        <taxon>Chlamydomonas</taxon>
    </lineage>
</organism>
<name>A0A7S0R5T3_9CHLO</name>
<dbReference type="GO" id="GO:0005829">
    <property type="term" value="C:cytosol"/>
    <property type="evidence" value="ECO:0007669"/>
    <property type="project" value="TreeGrafter"/>
</dbReference>
<dbReference type="GO" id="GO:0006425">
    <property type="term" value="P:glutaminyl-tRNA aminoacylation"/>
    <property type="evidence" value="ECO:0007669"/>
    <property type="project" value="TreeGrafter"/>
</dbReference>
<evidence type="ECO:0000256" key="5">
    <source>
        <dbReference type="ARBA" id="ARBA00022840"/>
    </source>
</evidence>
<dbReference type="Pfam" id="PF03950">
    <property type="entry name" value="tRNA-synt_1c_C"/>
    <property type="match status" value="1"/>
</dbReference>
<protein>
    <recommendedName>
        <fullName evidence="2">glutamine--tRNA ligase</fullName>
        <ecNumber evidence="2">6.1.1.18</ecNumber>
    </recommendedName>
</protein>
<gene>
    <name evidence="13" type="ORF">CLEI1391_LOCUS2644</name>
</gene>
<dbReference type="InterPro" id="IPR011035">
    <property type="entry name" value="Ribosomal_bL25/Gln-tRNA_synth"/>
</dbReference>
<dbReference type="InterPro" id="IPR020058">
    <property type="entry name" value="Glu/Gln-tRNA-synth_Ib_cat-dom"/>
</dbReference>
<dbReference type="PANTHER" id="PTHR43097:SF4">
    <property type="entry name" value="GLUTAMINE--TRNA LIGASE"/>
    <property type="match status" value="1"/>
</dbReference>
<dbReference type="Pfam" id="PF00749">
    <property type="entry name" value="tRNA-synt_1c"/>
    <property type="match status" value="1"/>
</dbReference>
<keyword evidence="7 9" id="KW-0030">Aminoacyl-tRNA synthetase</keyword>
<evidence type="ECO:0000256" key="1">
    <source>
        <dbReference type="ARBA" id="ARBA00005594"/>
    </source>
</evidence>